<dbReference type="GO" id="GO:0030677">
    <property type="term" value="C:ribonuclease P complex"/>
    <property type="evidence" value="ECO:0007669"/>
    <property type="project" value="UniProtKB-UniRule"/>
</dbReference>
<keyword evidence="7 8" id="KW-0862">Zinc</keyword>
<comment type="function">
    <text evidence="8">Part of ribonuclease P, a protein complex that generates mature tRNA molecules by cleaving their 5'-ends.</text>
</comment>
<evidence type="ECO:0000256" key="7">
    <source>
        <dbReference type="ARBA" id="ARBA00022833"/>
    </source>
</evidence>
<comment type="cofactor">
    <cofactor evidence="8">
        <name>Zn(2+)</name>
        <dbReference type="ChEBI" id="CHEBI:29105"/>
    </cofactor>
    <text evidence="8">Binds 1 zinc ion per subunit.</text>
</comment>
<dbReference type="PANTHER" id="PTHR14742">
    <property type="entry name" value="RIBONUCLEASE P SUBUNIT P21"/>
    <property type="match status" value="1"/>
</dbReference>
<evidence type="ECO:0000256" key="6">
    <source>
        <dbReference type="ARBA" id="ARBA00022801"/>
    </source>
</evidence>
<keyword evidence="6 8" id="KW-0378">Hydrolase</keyword>
<evidence type="ECO:0000313" key="10">
    <source>
        <dbReference type="Proteomes" id="UP001596388"/>
    </source>
</evidence>
<keyword evidence="4 8" id="KW-0479">Metal-binding</keyword>
<comment type="similarity">
    <text evidence="8">Belongs to the eukaryotic/archaeal RNase P protein component 4 family.</text>
</comment>
<dbReference type="Pfam" id="PF04032">
    <property type="entry name" value="Rpr2"/>
    <property type="match status" value="1"/>
</dbReference>
<keyword evidence="10" id="KW-1185">Reference proteome</keyword>
<keyword evidence="1 8" id="KW-0963">Cytoplasm</keyword>
<comment type="caution">
    <text evidence="9">The sequence shown here is derived from an EMBL/GenBank/DDBJ whole genome shotgun (WGS) entry which is preliminary data.</text>
</comment>
<dbReference type="GO" id="GO:0004526">
    <property type="term" value="F:ribonuclease P activity"/>
    <property type="evidence" value="ECO:0007669"/>
    <property type="project" value="UniProtKB-UniRule"/>
</dbReference>
<dbReference type="GO" id="GO:0008270">
    <property type="term" value="F:zinc ion binding"/>
    <property type="evidence" value="ECO:0007669"/>
    <property type="project" value="UniProtKB-UniRule"/>
</dbReference>
<evidence type="ECO:0000313" key="9">
    <source>
        <dbReference type="EMBL" id="MFC7096303.1"/>
    </source>
</evidence>
<feature type="binding site" evidence="8">
    <location>
        <position position="60"/>
    </location>
    <ligand>
        <name>Zn(2+)</name>
        <dbReference type="ChEBI" id="CHEBI:29105"/>
    </ligand>
</feature>
<evidence type="ECO:0000256" key="1">
    <source>
        <dbReference type="ARBA" id="ARBA00022490"/>
    </source>
</evidence>
<dbReference type="InterPro" id="IPR016432">
    <property type="entry name" value="RNP4"/>
</dbReference>
<dbReference type="GO" id="GO:0005737">
    <property type="term" value="C:cytoplasm"/>
    <property type="evidence" value="ECO:0007669"/>
    <property type="project" value="UniProtKB-SubCell"/>
</dbReference>
<dbReference type="EMBL" id="JBHTAG010000002">
    <property type="protein sequence ID" value="MFC7096303.1"/>
    <property type="molecule type" value="Genomic_DNA"/>
</dbReference>
<dbReference type="Gene3D" id="1.20.5.420">
    <property type="entry name" value="Immunoglobulin FC, subunit C"/>
    <property type="match status" value="1"/>
</dbReference>
<dbReference type="GO" id="GO:0001682">
    <property type="term" value="P:tRNA 5'-leader removal"/>
    <property type="evidence" value="ECO:0007669"/>
    <property type="project" value="UniProtKB-UniRule"/>
</dbReference>
<keyword evidence="2 8" id="KW-0819">tRNA processing</keyword>
<reference evidence="9 10" key="1">
    <citation type="journal article" date="2019" name="Int. J. Syst. Evol. Microbiol.">
        <title>The Global Catalogue of Microorganisms (GCM) 10K type strain sequencing project: providing services to taxonomists for standard genome sequencing and annotation.</title>
        <authorList>
            <consortium name="The Broad Institute Genomics Platform"/>
            <consortium name="The Broad Institute Genome Sequencing Center for Infectious Disease"/>
            <person name="Wu L."/>
            <person name="Ma J."/>
        </authorList>
    </citation>
    <scope>NUCLEOTIDE SEQUENCE [LARGE SCALE GENOMIC DNA]</scope>
    <source>
        <strain evidence="9 10">DT55</strain>
    </source>
</reference>
<evidence type="ECO:0000256" key="2">
    <source>
        <dbReference type="ARBA" id="ARBA00022694"/>
    </source>
</evidence>
<dbReference type="HAMAP" id="MF_00757">
    <property type="entry name" value="RNase_P_4"/>
    <property type="match status" value="1"/>
</dbReference>
<comment type="catalytic activity">
    <reaction evidence="8">
        <text>Endonucleolytic cleavage of RNA, removing 5'-extranucleotides from tRNA precursor.</text>
        <dbReference type="EC" id="3.1.26.5"/>
    </reaction>
</comment>
<feature type="binding site" evidence="8">
    <location>
        <position position="84"/>
    </location>
    <ligand>
        <name>Zn(2+)</name>
        <dbReference type="ChEBI" id="CHEBI:29105"/>
    </ligand>
</feature>
<evidence type="ECO:0000256" key="3">
    <source>
        <dbReference type="ARBA" id="ARBA00022722"/>
    </source>
</evidence>
<name>A0ABD5WTM9_9EURY</name>
<feature type="binding site" evidence="8">
    <location>
        <position position="57"/>
    </location>
    <ligand>
        <name>Zn(2+)</name>
        <dbReference type="ChEBI" id="CHEBI:29105"/>
    </ligand>
</feature>
<dbReference type="RefSeq" id="WP_276239223.1">
    <property type="nucleotide sequence ID" value="NZ_CP119989.1"/>
</dbReference>
<gene>
    <name evidence="8" type="primary">rnp4</name>
    <name evidence="9" type="ORF">ACFQKD_03215</name>
</gene>
<keyword evidence="5 8" id="KW-0255">Endonuclease</keyword>
<dbReference type="PANTHER" id="PTHR14742:SF0">
    <property type="entry name" value="RIBONUCLEASE P PROTEIN SUBUNIT P21"/>
    <property type="match status" value="1"/>
</dbReference>
<dbReference type="AlphaFoldDB" id="A0ABD5WTM9"/>
<dbReference type="Proteomes" id="UP001596388">
    <property type="component" value="Unassembled WGS sequence"/>
</dbReference>
<dbReference type="GeneID" id="79269810"/>
<feature type="binding site" evidence="8">
    <location>
        <position position="86"/>
    </location>
    <ligand>
        <name>Zn(2+)</name>
        <dbReference type="ChEBI" id="CHEBI:29105"/>
    </ligand>
</feature>
<sequence length="96" mass="10901">MSDDQIAEERIDRLAAFARSMTLAGDEDRAREAVRLANRIAERHRCGVPRRFERFTCDACDAYLIPGRNARVRLQEGSHVVVRCDCGATARYPYGE</sequence>
<organism evidence="9 10">
    <name type="scientific">Halobaculum marinum</name>
    <dbReference type="NCBI Taxonomy" id="3031996"/>
    <lineage>
        <taxon>Archaea</taxon>
        <taxon>Methanobacteriati</taxon>
        <taxon>Methanobacteriota</taxon>
        <taxon>Stenosarchaea group</taxon>
        <taxon>Halobacteria</taxon>
        <taxon>Halobacteriales</taxon>
        <taxon>Haloferacaceae</taxon>
        <taxon>Halobaculum</taxon>
    </lineage>
</organism>
<protein>
    <recommendedName>
        <fullName evidence="8">Ribonuclease P protein component 4</fullName>
        <shortName evidence="8">RNase P component 4</shortName>
        <ecNumber evidence="8">3.1.26.5</ecNumber>
    </recommendedName>
    <alternativeName>
        <fullName evidence="8">Rpp21</fullName>
    </alternativeName>
</protein>
<dbReference type="Gene3D" id="6.20.50.20">
    <property type="match status" value="1"/>
</dbReference>
<dbReference type="PIRSF" id="PIRSF004878">
    <property type="entry name" value="RNase_P_4"/>
    <property type="match status" value="1"/>
</dbReference>
<proteinExistence type="inferred from homology"/>
<evidence type="ECO:0000256" key="5">
    <source>
        <dbReference type="ARBA" id="ARBA00022759"/>
    </source>
</evidence>
<accession>A0ABD5WTM9</accession>
<evidence type="ECO:0000256" key="4">
    <source>
        <dbReference type="ARBA" id="ARBA00022723"/>
    </source>
</evidence>
<keyword evidence="3 8" id="KW-0540">Nuclease</keyword>
<comment type="subunit">
    <text evidence="8">Consists of a catalytic RNA component and at least 4-5 protein subunits.</text>
</comment>
<comment type="subcellular location">
    <subcellularLocation>
        <location evidence="8">Cytoplasm</location>
    </subcellularLocation>
</comment>
<dbReference type="InterPro" id="IPR007175">
    <property type="entry name" value="Rpr2/Snm1/Rpp21"/>
</dbReference>
<dbReference type="EC" id="3.1.26.5" evidence="8"/>
<evidence type="ECO:0000256" key="8">
    <source>
        <dbReference type="HAMAP-Rule" id="MF_00757"/>
    </source>
</evidence>